<protein>
    <submittedName>
        <fullName evidence="3">Alpha/beta hydrolase family protein</fullName>
    </submittedName>
</protein>
<organism evidence="3 4">
    <name type="scientific">Botrimarina hoheduenensis</name>
    <dbReference type="NCBI Taxonomy" id="2528000"/>
    <lineage>
        <taxon>Bacteria</taxon>
        <taxon>Pseudomonadati</taxon>
        <taxon>Planctomycetota</taxon>
        <taxon>Planctomycetia</taxon>
        <taxon>Pirellulales</taxon>
        <taxon>Lacipirellulaceae</taxon>
        <taxon>Botrimarina</taxon>
    </lineage>
</organism>
<name>A0A5C5WE99_9BACT</name>
<gene>
    <name evidence="3" type="ORF">Pla111_01380</name>
</gene>
<keyword evidence="3" id="KW-0378">Hydrolase</keyword>
<reference evidence="3 4" key="1">
    <citation type="submission" date="2019-02" db="EMBL/GenBank/DDBJ databases">
        <title>Deep-cultivation of Planctomycetes and their phenomic and genomic characterization uncovers novel biology.</title>
        <authorList>
            <person name="Wiegand S."/>
            <person name="Jogler M."/>
            <person name="Boedeker C."/>
            <person name="Pinto D."/>
            <person name="Vollmers J."/>
            <person name="Rivas-Marin E."/>
            <person name="Kohn T."/>
            <person name="Peeters S.H."/>
            <person name="Heuer A."/>
            <person name="Rast P."/>
            <person name="Oberbeckmann S."/>
            <person name="Bunk B."/>
            <person name="Jeske O."/>
            <person name="Meyerdierks A."/>
            <person name="Storesund J.E."/>
            <person name="Kallscheuer N."/>
            <person name="Luecker S."/>
            <person name="Lage O.M."/>
            <person name="Pohl T."/>
            <person name="Merkel B.J."/>
            <person name="Hornburger P."/>
            <person name="Mueller R.-W."/>
            <person name="Bruemmer F."/>
            <person name="Labrenz M."/>
            <person name="Spormann A.M."/>
            <person name="Op Den Camp H."/>
            <person name="Overmann J."/>
            <person name="Amann R."/>
            <person name="Jetten M.S.M."/>
            <person name="Mascher T."/>
            <person name="Medema M.H."/>
            <person name="Devos D.P."/>
            <person name="Kaster A.-K."/>
            <person name="Ovreas L."/>
            <person name="Rohde M."/>
            <person name="Galperin M.Y."/>
            <person name="Jogler C."/>
        </authorList>
    </citation>
    <scope>NUCLEOTIDE SEQUENCE [LARGE SCALE GENOMIC DNA]</scope>
    <source>
        <strain evidence="3 4">Pla111</strain>
    </source>
</reference>
<dbReference type="InterPro" id="IPR000073">
    <property type="entry name" value="AB_hydrolase_1"/>
</dbReference>
<dbReference type="InterPro" id="IPR029058">
    <property type="entry name" value="AB_hydrolase_fold"/>
</dbReference>
<keyword evidence="1" id="KW-0812">Transmembrane</keyword>
<dbReference type="SUPFAM" id="SSF53474">
    <property type="entry name" value="alpha/beta-Hydrolases"/>
    <property type="match status" value="1"/>
</dbReference>
<dbReference type="GO" id="GO:0016787">
    <property type="term" value="F:hydrolase activity"/>
    <property type="evidence" value="ECO:0007669"/>
    <property type="project" value="UniProtKB-KW"/>
</dbReference>
<accession>A0A5C5WE99</accession>
<evidence type="ECO:0000256" key="1">
    <source>
        <dbReference type="SAM" id="Phobius"/>
    </source>
</evidence>
<dbReference type="EMBL" id="SJPH01000001">
    <property type="protein sequence ID" value="TWT48375.1"/>
    <property type="molecule type" value="Genomic_DNA"/>
</dbReference>
<comment type="caution">
    <text evidence="3">The sequence shown here is derived from an EMBL/GenBank/DDBJ whole genome shotgun (WGS) entry which is preliminary data.</text>
</comment>
<evidence type="ECO:0000259" key="2">
    <source>
        <dbReference type="Pfam" id="PF00561"/>
    </source>
</evidence>
<sequence>MDHPNTRPPARNKRLPLRPAAGRLVRGLLATYLGIVLIMSFLERRLVYPAPALTRSDWSPAQSSEPTAPHEVWIASDDGVEVHGWFYERPDAGHAVLYCHGNAEQVADNDTLMRRVRKELNADVLIFDYRGYGKTRGRADHPAPPPTERGVIADGLAAQHWLAEKTGRSPDEIVLIGRSLGGGVATALAAKAGAGALLLQDTFTRLPDVAANRYPWLPVSLVMQNRYDSLAGLSRYRGPLLVSHGNKDRVVPFSHAQQLYNACPSPQKRYLPQPTRGHDDPLPTSYWEAVRELLAPPREGARIRHKPAEFREKG</sequence>
<keyword evidence="4" id="KW-1185">Reference proteome</keyword>
<feature type="domain" description="AB hydrolase-1" evidence="2">
    <location>
        <begin position="95"/>
        <end position="192"/>
    </location>
</feature>
<evidence type="ECO:0000313" key="3">
    <source>
        <dbReference type="EMBL" id="TWT48375.1"/>
    </source>
</evidence>
<keyword evidence="1" id="KW-0472">Membrane</keyword>
<keyword evidence="1" id="KW-1133">Transmembrane helix</keyword>
<dbReference type="OrthoDB" id="9777090at2"/>
<dbReference type="AlphaFoldDB" id="A0A5C5WE99"/>
<feature type="transmembrane region" description="Helical" evidence="1">
    <location>
        <begin position="21"/>
        <end position="42"/>
    </location>
</feature>
<proteinExistence type="predicted"/>
<dbReference type="Pfam" id="PF00561">
    <property type="entry name" value="Abhydrolase_1"/>
    <property type="match status" value="1"/>
</dbReference>
<dbReference type="PANTHER" id="PTHR12277">
    <property type="entry name" value="ALPHA/BETA HYDROLASE DOMAIN-CONTAINING PROTEIN"/>
    <property type="match status" value="1"/>
</dbReference>
<dbReference type="Proteomes" id="UP000318995">
    <property type="component" value="Unassembled WGS sequence"/>
</dbReference>
<evidence type="ECO:0000313" key="4">
    <source>
        <dbReference type="Proteomes" id="UP000318995"/>
    </source>
</evidence>
<dbReference type="RefSeq" id="WP_146570403.1">
    <property type="nucleotide sequence ID" value="NZ_SJPH01000001.1"/>
</dbReference>
<dbReference type="Gene3D" id="3.40.50.1820">
    <property type="entry name" value="alpha/beta hydrolase"/>
    <property type="match status" value="1"/>
</dbReference>